<dbReference type="AlphaFoldDB" id="A0AAP0P9T3"/>
<accession>A0AAP0P9T3</accession>
<reference evidence="1 2" key="1">
    <citation type="submission" date="2024-01" db="EMBL/GenBank/DDBJ databases">
        <title>Genome assemblies of Stephania.</title>
        <authorList>
            <person name="Yang L."/>
        </authorList>
    </citation>
    <scope>NUCLEOTIDE SEQUENCE [LARGE SCALE GENOMIC DNA]</scope>
    <source>
        <strain evidence="1">JXDWG</strain>
        <tissue evidence="1">Leaf</tissue>
    </source>
</reference>
<dbReference type="Proteomes" id="UP001419268">
    <property type="component" value="Unassembled WGS sequence"/>
</dbReference>
<dbReference type="EMBL" id="JBBNAG010000005">
    <property type="protein sequence ID" value="KAK9133165.1"/>
    <property type="molecule type" value="Genomic_DNA"/>
</dbReference>
<organism evidence="1 2">
    <name type="scientific">Stephania cephalantha</name>
    <dbReference type="NCBI Taxonomy" id="152367"/>
    <lineage>
        <taxon>Eukaryota</taxon>
        <taxon>Viridiplantae</taxon>
        <taxon>Streptophyta</taxon>
        <taxon>Embryophyta</taxon>
        <taxon>Tracheophyta</taxon>
        <taxon>Spermatophyta</taxon>
        <taxon>Magnoliopsida</taxon>
        <taxon>Ranunculales</taxon>
        <taxon>Menispermaceae</taxon>
        <taxon>Menispermoideae</taxon>
        <taxon>Cissampelideae</taxon>
        <taxon>Stephania</taxon>
    </lineage>
</organism>
<comment type="caution">
    <text evidence="1">The sequence shown here is derived from an EMBL/GenBank/DDBJ whole genome shotgun (WGS) entry which is preliminary data.</text>
</comment>
<evidence type="ECO:0000313" key="1">
    <source>
        <dbReference type="EMBL" id="KAK9133165.1"/>
    </source>
</evidence>
<sequence length="97" mass="11086">MRVSTVSLIFADSTRAFFIAFCPPRVALSPHAKYVTYCSRPIPSRHVSHLPHTASQAVNPAYQLAPQGDRRNEREKIEIEREKETKFSLSLYRNLSP</sequence>
<name>A0AAP0P9T3_9MAGN</name>
<keyword evidence="2" id="KW-1185">Reference proteome</keyword>
<evidence type="ECO:0000313" key="2">
    <source>
        <dbReference type="Proteomes" id="UP001419268"/>
    </source>
</evidence>
<protein>
    <submittedName>
        <fullName evidence="1">Uncharacterized protein</fullName>
    </submittedName>
</protein>
<proteinExistence type="predicted"/>
<gene>
    <name evidence="1" type="ORF">Scep_012693</name>
</gene>